<dbReference type="PROSITE" id="PS50056">
    <property type="entry name" value="TYR_PHOSPHATASE_2"/>
    <property type="match status" value="1"/>
</dbReference>
<dbReference type="GO" id="GO:0043491">
    <property type="term" value="P:phosphatidylinositol 3-kinase/protein kinase B signal transduction"/>
    <property type="evidence" value="ECO:0007669"/>
    <property type="project" value="TreeGrafter"/>
</dbReference>
<dbReference type="AlphaFoldDB" id="A0A078B0V7"/>
<dbReference type="InterPro" id="IPR016130">
    <property type="entry name" value="Tyr_Pase_AS"/>
</dbReference>
<dbReference type="GO" id="GO:0005886">
    <property type="term" value="C:plasma membrane"/>
    <property type="evidence" value="ECO:0007669"/>
    <property type="project" value="TreeGrafter"/>
</dbReference>
<dbReference type="InParanoid" id="A0A078B0V7"/>
<dbReference type="OrthoDB" id="16692at2759"/>
<dbReference type="GO" id="GO:0004725">
    <property type="term" value="F:protein tyrosine phosphatase activity"/>
    <property type="evidence" value="ECO:0007669"/>
    <property type="project" value="TreeGrafter"/>
</dbReference>
<dbReference type="GO" id="GO:0048870">
    <property type="term" value="P:cell motility"/>
    <property type="evidence" value="ECO:0007669"/>
    <property type="project" value="TreeGrafter"/>
</dbReference>
<evidence type="ECO:0000259" key="4">
    <source>
        <dbReference type="PROSITE" id="PS51181"/>
    </source>
</evidence>
<dbReference type="Pfam" id="PF22784">
    <property type="entry name" value="PTP-SAK"/>
    <property type="match status" value="1"/>
</dbReference>
<dbReference type="GO" id="GO:0046856">
    <property type="term" value="P:phosphatidylinositol dephosphorylation"/>
    <property type="evidence" value="ECO:0007669"/>
    <property type="project" value="TreeGrafter"/>
</dbReference>
<evidence type="ECO:0000256" key="1">
    <source>
        <dbReference type="ARBA" id="ARBA00013015"/>
    </source>
</evidence>
<keyword evidence="2" id="KW-0378">Hydrolase</keyword>
<feature type="domain" description="Phosphatase tensin-type" evidence="4">
    <location>
        <begin position="126"/>
        <end position="302"/>
    </location>
</feature>
<evidence type="ECO:0000259" key="3">
    <source>
        <dbReference type="PROSITE" id="PS50056"/>
    </source>
</evidence>
<dbReference type="PROSITE" id="PS00383">
    <property type="entry name" value="TYR_PHOSPHATASE_1"/>
    <property type="match status" value="1"/>
</dbReference>
<dbReference type="GO" id="GO:0005829">
    <property type="term" value="C:cytosol"/>
    <property type="evidence" value="ECO:0007669"/>
    <property type="project" value="TreeGrafter"/>
</dbReference>
<organism evidence="5 6">
    <name type="scientific">Stylonychia lemnae</name>
    <name type="common">Ciliate</name>
    <dbReference type="NCBI Taxonomy" id="5949"/>
    <lineage>
        <taxon>Eukaryota</taxon>
        <taxon>Sar</taxon>
        <taxon>Alveolata</taxon>
        <taxon>Ciliophora</taxon>
        <taxon>Intramacronucleata</taxon>
        <taxon>Spirotrichea</taxon>
        <taxon>Stichotrichia</taxon>
        <taxon>Sporadotrichida</taxon>
        <taxon>Oxytrichidae</taxon>
        <taxon>Stylonychinae</taxon>
        <taxon>Stylonychia</taxon>
    </lineage>
</organism>
<dbReference type="EC" id="3.1.3.67" evidence="1"/>
<feature type="domain" description="Tyrosine specific protein phosphatases" evidence="3">
    <location>
        <begin position="217"/>
        <end position="276"/>
    </location>
</feature>
<dbReference type="PANTHER" id="PTHR12305:SF81">
    <property type="entry name" value="PHOSPHATIDYLINOSITOL 3,4,5-TRISPHOSPHATE 3-PHOSPHATASE AND DUAL-SPECIFICITY PROTEIN PHOSPHATASE PTEN"/>
    <property type="match status" value="1"/>
</dbReference>
<dbReference type="Gene3D" id="3.90.190.10">
    <property type="entry name" value="Protein tyrosine phosphatase superfamily"/>
    <property type="match status" value="1"/>
</dbReference>
<gene>
    <name evidence="5" type="primary">Contig14525.g15476</name>
    <name evidence="5" type="ORF">STYLEM_17056</name>
</gene>
<keyword evidence="6" id="KW-1185">Reference proteome</keyword>
<dbReference type="InterPro" id="IPR000387">
    <property type="entry name" value="Tyr_Pase_dom"/>
</dbReference>
<dbReference type="InterPro" id="IPR051281">
    <property type="entry name" value="Dual-spec_lipid-protein_phosph"/>
</dbReference>
<dbReference type="GO" id="GO:0016314">
    <property type="term" value="F:phosphatidylinositol-3,4,5-trisphosphate 3-phosphatase activity"/>
    <property type="evidence" value="ECO:0007669"/>
    <property type="project" value="UniProtKB-EC"/>
</dbReference>
<dbReference type="GO" id="GO:0051896">
    <property type="term" value="P:regulation of phosphatidylinositol 3-kinase/protein kinase B signal transduction"/>
    <property type="evidence" value="ECO:0007669"/>
    <property type="project" value="TreeGrafter"/>
</dbReference>
<dbReference type="SUPFAM" id="SSF52799">
    <property type="entry name" value="(Phosphotyrosine protein) phosphatases II"/>
    <property type="match status" value="1"/>
</dbReference>
<dbReference type="EMBL" id="CCKQ01016075">
    <property type="protein sequence ID" value="CDW87941.1"/>
    <property type="molecule type" value="Genomic_DNA"/>
</dbReference>
<evidence type="ECO:0000313" key="6">
    <source>
        <dbReference type="Proteomes" id="UP000039865"/>
    </source>
</evidence>
<dbReference type="GO" id="GO:0042995">
    <property type="term" value="C:cell projection"/>
    <property type="evidence" value="ECO:0007669"/>
    <property type="project" value="TreeGrafter"/>
</dbReference>
<name>A0A078B0V7_STYLE</name>
<evidence type="ECO:0000313" key="5">
    <source>
        <dbReference type="EMBL" id="CDW87941.1"/>
    </source>
</evidence>
<dbReference type="InterPro" id="IPR057023">
    <property type="entry name" value="PTP-SAK"/>
</dbReference>
<accession>A0A078B0V7</accession>
<evidence type="ECO:0000256" key="2">
    <source>
        <dbReference type="ARBA" id="ARBA00022801"/>
    </source>
</evidence>
<dbReference type="InterPro" id="IPR029021">
    <property type="entry name" value="Prot-tyrosine_phosphatase-like"/>
</dbReference>
<reference evidence="5 6" key="1">
    <citation type="submission" date="2014-06" db="EMBL/GenBank/DDBJ databases">
        <authorList>
            <person name="Swart Estienne"/>
        </authorList>
    </citation>
    <scope>NUCLEOTIDE SEQUENCE [LARGE SCALE GENOMIC DNA]</scope>
    <source>
        <strain evidence="5 6">130c</strain>
    </source>
</reference>
<dbReference type="Proteomes" id="UP000039865">
    <property type="component" value="Unassembled WGS sequence"/>
</dbReference>
<dbReference type="InterPro" id="IPR029023">
    <property type="entry name" value="Tensin_phosphatase"/>
</dbReference>
<sequence>MMKVNNMVNQDVDNAFDDPQNRQQKIVHNINLEQFEHFKLQKLKDKIQIDPIAYQNKIYVTFQLSDEQSNQLNLLIFITEKVELQSLDDFSDEYYNTLLKQKKIIRKKQQNSKSACIQTLVSQNRMRYQDQEFNLDLAYITKRVMAMGFPAQGIRQIYRNPLNKVLGFFKKFHQNKVKVYNLCDDDFIDTNILSFNNGEVQVAYFPMMDHNPCRIQQIFHMLLDMLLYMIQDPENMVAVHCKAGKGRTGVAISAYLIFMEACTDGYDAVDFFNSRRTKDGKGLGVASQKRYLHYFDRFLKQNFKSPYKQLIVPYLQNPEAFNHLFLPKTRIKLMTICIGPFKLNPSSMNIKISLRSFENPDLFKKSQKNKIRKSYSQNNVYNKQADSFFILLVIHEDISFAEDLCIKIKSTNLTSSQKLTFHYWLNARFVSDGVGKVQISTFMNKDQIIFGNFMIPMNMG</sequence>
<dbReference type="PROSITE" id="PS51181">
    <property type="entry name" value="PPASE_TENSIN"/>
    <property type="match status" value="1"/>
</dbReference>
<proteinExistence type="predicted"/>
<protein>
    <recommendedName>
        <fullName evidence="1">phosphatidylinositol-3,4,5-trisphosphate 3-phosphatase</fullName>
        <ecNumber evidence="1">3.1.3.67</ecNumber>
    </recommendedName>
</protein>
<dbReference type="GO" id="GO:0005634">
    <property type="term" value="C:nucleus"/>
    <property type="evidence" value="ECO:0007669"/>
    <property type="project" value="TreeGrafter"/>
</dbReference>
<dbReference type="PANTHER" id="PTHR12305">
    <property type="entry name" value="PHOSPHATASE WITH HOMOLOGY TO TENSIN"/>
    <property type="match status" value="1"/>
</dbReference>